<evidence type="ECO:0000313" key="3">
    <source>
        <dbReference type="Proteomes" id="UP001500506"/>
    </source>
</evidence>
<feature type="transmembrane region" description="Helical" evidence="1">
    <location>
        <begin position="54"/>
        <end position="74"/>
    </location>
</feature>
<comment type="caution">
    <text evidence="2">The sequence shown here is derived from an EMBL/GenBank/DDBJ whole genome shotgun (WGS) entry which is preliminary data.</text>
</comment>
<name>A0ABN2KAU8_9MICO</name>
<feature type="transmembrane region" description="Helical" evidence="1">
    <location>
        <begin position="12"/>
        <end position="34"/>
    </location>
</feature>
<evidence type="ECO:0000256" key="1">
    <source>
        <dbReference type="SAM" id="Phobius"/>
    </source>
</evidence>
<dbReference type="EMBL" id="BAAANH010000001">
    <property type="protein sequence ID" value="GAA1751995.1"/>
    <property type="molecule type" value="Genomic_DNA"/>
</dbReference>
<dbReference type="RefSeq" id="WP_232498417.1">
    <property type="nucleotide sequence ID" value="NZ_BAAANH010000001.1"/>
</dbReference>
<evidence type="ECO:0000313" key="2">
    <source>
        <dbReference type="EMBL" id="GAA1751995.1"/>
    </source>
</evidence>
<dbReference type="Proteomes" id="UP001500506">
    <property type="component" value="Unassembled WGS sequence"/>
</dbReference>
<keyword evidence="1" id="KW-1133">Transmembrane helix</keyword>
<sequence>MSSTRSQRAVDRWFVVGVVAALVAVIECGIGVVLVSNPAVIEGFALAGWVPPAVTVGLIAVAIAIAGAAALSAVPRPHYITV</sequence>
<reference evidence="2 3" key="1">
    <citation type="journal article" date="2019" name="Int. J. Syst. Evol. Microbiol.">
        <title>The Global Catalogue of Microorganisms (GCM) 10K type strain sequencing project: providing services to taxonomists for standard genome sequencing and annotation.</title>
        <authorList>
            <consortium name="The Broad Institute Genomics Platform"/>
            <consortium name="The Broad Institute Genome Sequencing Center for Infectious Disease"/>
            <person name="Wu L."/>
            <person name="Ma J."/>
        </authorList>
    </citation>
    <scope>NUCLEOTIDE SEQUENCE [LARGE SCALE GENOMIC DNA]</scope>
    <source>
        <strain evidence="2 3">JCM 14319</strain>
    </source>
</reference>
<protein>
    <submittedName>
        <fullName evidence="2">Uncharacterized protein</fullName>
    </submittedName>
</protein>
<organism evidence="2 3">
    <name type="scientific">Agromyces humatus</name>
    <dbReference type="NCBI Taxonomy" id="279573"/>
    <lineage>
        <taxon>Bacteria</taxon>
        <taxon>Bacillati</taxon>
        <taxon>Actinomycetota</taxon>
        <taxon>Actinomycetes</taxon>
        <taxon>Micrococcales</taxon>
        <taxon>Microbacteriaceae</taxon>
        <taxon>Agromyces</taxon>
    </lineage>
</organism>
<gene>
    <name evidence="2" type="ORF">GCM10009747_06870</name>
</gene>
<keyword evidence="1" id="KW-0472">Membrane</keyword>
<keyword evidence="3" id="KW-1185">Reference proteome</keyword>
<proteinExistence type="predicted"/>
<accession>A0ABN2KAU8</accession>
<keyword evidence="1" id="KW-0812">Transmembrane</keyword>